<evidence type="ECO:0000256" key="2">
    <source>
        <dbReference type="ARBA" id="ARBA00022771"/>
    </source>
</evidence>
<dbReference type="Proteomes" id="UP000288805">
    <property type="component" value="Unassembled WGS sequence"/>
</dbReference>
<accession>A0A438CR55</accession>
<evidence type="ECO:0000313" key="8">
    <source>
        <dbReference type="EMBL" id="RVW25690.1"/>
    </source>
</evidence>
<feature type="zinc finger region" description="C3H1-type" evidence="5">
    <location>
        <begin position="407"/>
        <end position="435"/>
    </location>
</feature>
<dbReference type="AlphaFoldDB" id="A0A438CR55"/>
<evidence type="ECO:0000256" key="4">
    <source>
        <dbReference type="ARBA" id="ARBA00023125"/>
    </source>
</evidence>
<gene>
    <name evidence="8" type="primary">VvCHDh001017_0</name>
    <name evidence="8" type="ORF">CK203_102127</name>
</gene>
<dbReference type="PROSITE" id="PS50103">
    <property type="entry name" value="ZF_C3H1"/>
    <property type="match status" value="5"/>
</dbReference>
<keyword evidence="1 5" id="KW-0479">Metal-binding</keyword>
<keyword evidence="4" id="KW-0238">DNA-binding</keyword>
<dbReference type="InterPro" id="IPR000571">
    <property type="entry name" value="Znf_CCCH"/>
</dbReference>
<organism evidence="8 9">
    <name type="scientific">Vitis vinifera</name>
    <name type="common">Grape</name>
    <dbReference type="NCBI Taxonomy" id="29760"/>
    <lineage>
        <taxon>Eukaryota</taxon>
        <taxon>Viridiplantae</taxon>
        <taxon>Streptophyta</taxon>
        <taxon>Embryophyta</taxon>
        <taxon>Tracheophyta</taxon>
        <taxon>Spermatophyta</taxon>
        <taxon>Magnoliopsida</taxon>
        <taxon>eudicotyledons</taxon>
        <taxon>Gunneridae</taxon>
        <taxon>Pentapetalae</taxon>
        <taxon>rosids</taxon>
        <taxon>Vitales</taxon>
        <taxon>Vitaceae</taxon>
        <taxon>Viteae</taxon>
        <taxon>Vitis</taxon>
    </lineage>
</organism>
<dbReference type="PANTHER" id="PTHR12506">
    <property type="entry name" value="PROTEIN PHOSPHATASE RELATED"/>
    <property type="match status" value="1"/>
</dbReference>
<keyword evidence="2 5" id="KW-0863">Zinc-finger</keyword>
<feature type="zinc finger region" description="C3H1-type" evidence="5">
    <location>
        <begin position="453"/>
        <end position="481"/>
    </location>
</feature>
<dbReference type="InterPro" id="IPR050974">
    <property type="entry name" value="Plant_ZF_CCCH"/>
</dbReference>
<feature type="domain" description="C3H1-type" evidence="7">
    <location>
        <begin position="148"/>
        <end position="176"/>
    </location>
</feature>
<dbReference type="Gene3D" id="2.30.30.1190">
    <property type="match status" value="1"/>
</dbReference>
<evidence type="ECO:0000313" key="9">
    <source>
        <dbReference type="Proteomes" id="UP000288805"/>
    </source>
</evidence>
<comment type="caution">
    <text evidence="8">The sequence shown here is derived from an EMBL/GenBank/DDBJ whole genome shotgun (WGS) entry which is preliminary data.</text>
</comment>
<feature type="zinc finger region" description="C3H1-type" evidence="5">
    <location>
        <begin position="148"/>
        <end position="176"/>
    </location>
</feature>
<feature type="zinc finger region" description="C3H1-type" evidence="5">
    <location>
        <begin position="103"/>
        <end position="131"/>
    </location>
</feature>
<evidence type="ECO:0000256" key="1">
    <source>
        <dbReference type="ARBA" id="ARBA00022723"/>
    </source>
</evidence>
<reference evidence="8 9" key="1">
    <citation type="journal article" date="2018" name="PLoS Genet.">
        <title>Population sequencing reveals clonal diversity and ancestral inbreeding in the grapevine cultivar Chardonnay.</title>
        <authorList>
            <person name="Roach M.J."/>
            <person name="Johnson D.L."/>
            <person name="Bohlmann J."/>
            <person name="van Vuuren H.J."/>
            <person name="Jones S.J."/>
            <person name="Pretorius I.S."/>
            <person name="Schmidt S.A."/>
            <person name="Borneman A.R."/>
        </authorList>
    </citation>
    <scope>NUCLEOTIDE SEQUENCE [LARGE SCALE GENOMIC DNA]</scope>
    <source>
        <strain evidence="9">cv. Chardonnay</strain>
        <tissue evidence="8">Leaf</tissue>
    </source>
</reference>
<dbReference type="PANTHER" id="PTHR12506:SF75">
    <property type="entry name" value="ZINC FINGER CCCH DOMAIN-CONTAINING PROTEIN 67-LIKE"/>
    <property type="match status" value="1"/>
</dbReference>
<feature type="domain" description="C3H1-type" evidence="7">
    <location>
        <begin position="407"/>
        <end position="435"/>
    </location>
</feature>
<dbReference type="SMART" id="SM00356">
    <property type="entry name" value="ZnF_C3H1"/>
    <property type="match status" value="5"/>
</dbReference>
<dbReference type="GO" id="GO:0008270">
    <property type="term" value="F:zinc ion binding"/>
    <property type="evidence" value="ECO:0007669"/>
    <property type="project" value="UniProtKB-KW"/>
</dbReference>
<dbReference type="InterPro" id="IPR036855">
    <property type="entry name" value="Znf_CCCH_sf"/>
</dbReference>
<evidence type="ECO:0000256" key="5">
    <source>
        <dbReference type="PROSITE-ProRule" id="PRU00723"/>
    </source>
</evidence>
<evidence type="ECO:0000256" key="3">
    <source>
        <dbReference type="ARBA" id="ARBA00022833"/>
    </source>
</evidence>
<dbReference type="Pfam" id="PF14608">
    <property type="entry name" value="zf-CCCH_2"/>
    <property type="match status" value="1"/>
</dbReference>
<sequence length="521" mass="57581">MGSCEDPVSRQNTHDQIELGLMYPKPDPDPDPDAELLVQQFENVALKDTEETEIQYPLRPYAQDCPYYVRTGSCKFGLNCKFNHPVTRTGQVGKERENEGEGLSEKIECKYYLTGGGCKYGNSCRYSHSKETNELATLEYNFLGLPMRVGEKECPYYMRTGSCGYGANCRFHHPDPTSVGGSEPNGNGESVGGFDSLGNHNGESTILNLSGASQPSMASWSSHMLSNKRVPYSDNRSSYVPAMHSVAQGIHPNLELNGYQGEKGLSQIHPEFEIGMHIISAHSSLKGCLGFVWNQLDFLCPVCLIFCFTGVMKSFSPFLDKRCIICVVTAVSSLSAVLENLTDVTVKILTEKLDIPCPPRVLVPCAPIHSQGMPCHLHSGLTLNKLMKKSDVSQHYEQTQVEEFPERPGKPECDYFMKTGDCKYKSACRYHHPKSRVPGLPVCALSDKGLPLRPGKKICWHYESYGICKYGRACLFDHPLNHTPSFPVGSKLDPPLGHNSATVGGNRMAGCQDEIQASGWD</sequence>
<dbReference type="GO" id="GO:0003729">
    <property type="term" value="F:mRNA binding"/>
    <property type="evidence" value="ECO:0007669"/>
    <property type="project" value="UniProtKB-ARBA"/>
</dbReference>
<feature type="region of interest" description="Disordered" evidence="6">
    <location>
        <begin position="1"/>
        <end position="32"/>
    </location>
</feature>
<keyword evidence="3 5" id="KW-0862">Zinc</keyword>
<evidence type="ECO:0000259" key="7">
    <source>
        <dbReference type="PROSITE" id="PS50103"/>
    </source>
</evidence>
<dbReference type="Gene3D" id="3.30.1370.210">
    <property type="match status" value="1"/>
</dbReference>
<evidence type="ECO:0000256" key="6">
    <source>
        <dbReference type="SAM" id="MobiDB-lite"/>
    </source>
</evidence>
<dbReference type="Pfam" id="PF00642">
    <property type="entry name" value="zf-CCCH"/>
    <property type="match status" value="4"/>
</dbReference>
<feature type="region of interest" description="Disordered" evidence="6">
    <location>
        <begin position="176"/>
        <end position="195"/>
    </location>
</feature>
<feature type="domain" description="C3H1-type" evidence="7">
    <location>
        <begin position="59"/>
        <end position="87"/>
    </location>
</feature>
<feature type="domain" description="C3H1-type" evidence="7">
    <location>
        <begin position="103"/>
        <end position="131"/>
    </location>
</feature>
<feature type="domain" description="C3H1-type" evidence="7">
    <location>
        <begin position="453"/>
        <end position="481"/>
    </location>
</feature>
<protein>
    <submittedName>
        <fullName evidence="8">Zinc finger CCCH domain-containing protein 43</fullName>
    </submittedName>
</protein>
<feature type="zinc finger region" description="C3H1-type" evidence="5">
    <location>
        <begin position="59"/>
        <end position="87"/>
    </location>
</feature>
<proteinExistence type="predicted"/>
<name>A0A438CR55_VITVI</name>
<dbReference type="SUPFAM" id="SSF90229">
    <property type="entry name" value="CCCH zinc finger"/>
    <property type="match status" value="5"/>
</dbReference>
<dbReference type="Gene3D" id="4.10.1000.10">
    <property type="entry name" value="Zinc finger, CCCH-type"/>
    <property type="match status" value="1"/>
</dbReference>
<dbReference type="GO" id="GO:0003677">
    <property type="term" value="F:DNA binding"/>
    <property type="evidence" value="ECO:0007669"/>
    <property type="project" value="UniProtKB-KW"/>
</dbReference>
<dbReference type="EMBL" id="QGNW01002069">
    <property type="protein sequence ID" value="RVW25690.1"/>
    <property type="molecule type" value="Genomic_DNA"/>
</dbReference>